<dbReference type="InterPro" id="IPR017853">
    <property type="entry name" value="GH"/>
</dbReference>
<reference evidence="2 3" key="1">
    <citation type="submission" date="2019-05" db="EMBL/GenBank/DDBJ databases">
        <authorList>
            <person name="Zhou X."/>
        </authorList>
    </citation>
    <scope>NUCLEOTIDE SEQUENCE [LARGE SCALE GENOMIC DNA]</scope>
    <source>
        <strain evidence="2 3">DSM 432</strain>
    </source>
</reference>
<dbReference type="SUPFAM" id="SSF51445">
    <property type="entry name" value="(Trans)glycosidases"/>
    <property type="match status" value="1"/>
</dbReference>
<dbReference type="PANTHER" id="PTHR12631:SF10">
    <property type="entry name" value="BETA-XYLOSIDASE-LIKE PROTEIN-RELATED"/>
    <property type="match status" value="1"/>
</dbReference>
<protein>
    <recommendedName>
        <fullName evidence="4">Asl1-like glycosyl hydrolase catalytic domain-containing protein</fullName>
    </recommendedName>
</protein>
<evidence type="ECO:0000313" key="3">
    <source>
        <dbReference type="Proteomes" id="UP000305131"/>
    </source>
</evidence>
<dbReference type="Gene3D" id="3.20.20.80">
    <property type="entry name" value="Glycosidases"/>
    <property type="match status" value="1"/>
</dbReference>
<gene>
    <name evidence="2" type="ORF">FBQ73_08580</name>
</gene>
<dbReference type="RefSeq" id="WP_138399084.1">
    <property type="nucleotide sequence ID" value="NZ_JBAFVI010000024.1"/>
</dbReference>
<dbReference type="InterPro" id="IPR051923">
    <property type="entry name" value="Glycosyl_Hydrolase_39"/>
</dbReference>
<comment type="caution">
    <text evidence="2">The sequence shown here is derived from an EMBL/GenBank/DDBJ whole genome shotgun (WGS) entry which is preliminary data.</text>
</comment>
<keyword evidence="1" id="KW-0732">Signal</keyword>
<feature type="signal peptide" evidence="1">
    <location>
        <begin position="1"/>
        <end position="18"/>
    </location>
</feature>
<accession>A0A6C1KGJ7</accession>
<dbReference type="GO" id="GO:0004553">
    <property type="term" value="F:hydrolase activity, hydrolyzing O-glycosyl compounds"/>
    <property type="evidence" value="ECO:0007669"/>
    <property type="project" value="TreeGrafter"/>
</dbReference>
<name>A0A6C1KGJ7_XANAU</name>
<dbReference type="PANTHER" id="PTHR12631">
    <property type="entry name" value="ALPHA-L-IDURONIDASE"/>
    <property type="match status" value="1"/>
</dbReference>
<dbReference type="Proteomes" id="UP000305131">
    <property type="component" value="Unassembled WGS sequence"/>
</dbReference>
<organism evidence="2 3">
    <name type="scientific">Xanthobacter autotrophicus</name>
    <dbReference type="NCBI Taxonomy" id="280"/>
    <lineage>
        <taxon>Bacteria</taxon>
        <taxon>Pseudomonadati</taxon>
        <taxon>Pseudomonadota</taxon>
        <taxon>Alphaproteobacteria</taxon>
        <taxon>Hyphomicrobiales</taxon>
        <taxon>Xanthobacteraceae</taxon>
        <taxon>Xanthobacter</taxon>
    </lineage>
</organism>
<dbReference type="EMBL" id="VAUP01000017">
    <property type="protein sequence ID" value="TLX43398.1"/>
    <property type="molecule type" value="Genomic_DNA"/>
</dbReference>
<dbReference type="OrthoDB" id="9802522at2"/>
<feature type="chain" id="PRO_5025645587" description="Asl1-like glycosyl hydrolase catalytic domain-containing protein" evidence="1">
    <location>
        <begin position="19"/>
        <end position="455"/>
    </location>
</feature>
<dbReference type="AlphaFoldDB" id="A0A6C1KGJ7"/>
<proteinExistence type="predicted"/>
<sequence length="455" mass="49724">MMSRHIVFSILCSSLLAAALTSSTQRSVAAASVTFPAPDAAMRTAEPNPPILGVLTSFGSRRAMGYVSPDLVRRQLDELGAVSYRDGIVWASFRFPPDAPPQMVERRRIMNFLPIAGRSPLLVLGAPDQEPAAVGAPFTDTQVEQYSAFVKQVVEITKPYQPIYEIWNEFNLKVGHVFPGKRLTGAGDASDPRAAIYYAPLARRATQAAKAADPHAKVVVGAVGDDPDWAWTKAIVRAGALEGADGLSVHLYNHCAPVRTATEMIERTEQLEASLTPLTGGREVPLYITEFGWPTSKTRCGLSLDHSAANFAQFVLLSATLPYLKGIWAYEVKDKGADGQDIEQNFGLFFHDDRPKPAACLFRTAADVVQRARHIDLQRPEPEIFVLRAVMDDHQLVVAWTTRAYDRRSARFDGEPKSASRMCGPAVPPTDVILTEAPVVVRYDLVSAPTIALDN</sequence>
<evidence type="ECO:0008006" key="4">
    <source>
        <dbReference type="Google" id="ProtNLM"/>
    </source>
</evidence>
<evidence type="ECO:0000256" key="1">
    <source>
        <dbReference type="SAM" id="SignalP"/>
    </source>
</evidence>
<evidence type="ECO:0000313" key="2">
    <source>
        <dbReference type="EMBL" id="TLX43398.1"/>
    </source>
</evidence>